<accession>A0A6I3LND0</accession>
<dbReference type="InterPro" id="IPR036909">
    <property type="entry name" value="Cyt_c-like_dom_sf"/>
</dbReference>
<feature type="chain" id="PRO_5026193667" evidence="5">
    <location>
        <begin position="22"/>
        <end position="130"/>
    </location>
</feature>
<evidence type="ECO:0000256" key="3">
    <source>
        <dbReference type="ARBA" id="ARBA00023004"/>
    </source>
</evidence>
<dbReference type="GO" id="GO:0020037">
    <property type="term" value="F:heme binding"/>
    <property type="evidence" value="ECO:0007669"/>
    <property type="project" value="InterPro"/>
</dbReference>
<evidence type="ECO:0000313" key="7">
    <source>
        <dbReference type="EMBL" id="MTG97495.1"/>
    </source>
</evidence>
<dbReference type="GO" id="GO:0046872">
    <property type="term" value="F:metal ion binding"/>
    <property type="evidence" value="ECO:0007669"/>
    <property type="project" value="UniProtKB-KW"/>
</dbReference>
<dbReference type="PROSITE" id="PS51007">
    <property type="entry name" value="CYTC"/>
    <property type="match status" value="1"/>
</dbReference>
<evidence type="ECO:0000256" key="2">
    <source>
        <dbReference type="ARBA" id="ARBA00022723"/>
    </source>
</evidence>
<keyword evidence="8" id="KW-1185">Reference proteome</keyword>
<keyword evidence="3 4" id="KW-0408">Iron</keyword>
<dbReference type="Proteomes" id="UP000438760">
    <property type="component" value="Unassembled WGS sequence"/>
</dbReference>
<dbReference type="InterPro" id="IPR009056">
    <property type="entry name" value="Cyt_c-like_dom"/>
</dbReference>
<dbReference type="RefSeq" id="WP_155091540.1">
    <property type="nucleotide sequence ID" value="NZ_CP102754.1"/>
</dbReference>
<evidence type="ECO:0000256" key="5">
    <source>
        <dbReference type="SAM" id="SignalP"/>
    </source>
</evidence>
<feature type="signal peptide" evidence="5">
    <location>
        <begin position="1"/>
        <end position="21"/>
    </location>
</feature>
<evidence type="ECO:0000259" key="6">
    <source>
        <dbReference type="PROSITE" id="PS51007"/>
    </source>
</evidence>
<reference evidence="7 8" key="1">
    <citation type="submission" date="2019-11" db="EMBL/GenBank/DDBJ databases">
        <title>Genome of Strain BIT-d1.</title>
        <authorList>
            <person name="Yang Y."/>
        </authorList>
    </citation>
    <scope>NUCLEOTIDE SEQUENCE [LARGE SCALE GENOMIC DNA]</scope>
    <source>
        <strain evidence="7 8">BIT-d1</strain>
    </source>
</reference>
<keyword evidence="1 4" id="KW-0349">Heme</keyword>
<comment type="caution">
    <text evidence="7">The sequence shown here is derived from an EMBL/GenBank/DDBJ whole genome shotgun (WGS) entry which is preliminary data.</text>
</comment>
<dbReference type="Gene3D" id="1.10.760.10">
    <property type="entry name" value="Cytochrome c-like domain"/>
    <property type="match status" value="1"/>
</dbReference>
<dbReference type="EMBL" id="WMJX01000007">
    <property type="protein sequence ID" value="MTG97495.1"/>
    <property type="molecule type" value="Genomic_DNA"/>
</dbReference>
<organism evidence="7 8">
    <name type="scientific">Myroides albus</name>
    <dbReference type="NCBI Taxonomy" id="2562892"/>
    <lineage>
        <taxon>Bacteria</taxon>
        <taxon>Pseudomonadati</taxon>
        <taxon>Bacteroidota</taxon>
        <taxon>Flavobacteriia</taxon>
        <taxon>Flavobacteriales</taxon>
        <taxon>Flavobacteriaceae</taxon>
        <taxon>Myroides</taxon>
    </lineage>
</organism>
<protein>
    <submittedName>
        <fullName evidence="7">C-type cytochrome</fullName>
    </submittedName>
</protein>
<keyword evidence="2 4" id="KW-0479">Metal-binding</keyword>
<dbReference type="SUPFAM" id="SSF46626">
    <property type="entry name" value="Cytochrome c"/>
    <property type="match status" value="1"/>
</dbReference>
<dbReference type="Pfam" id="PF00034">
    <property type="entry name" value="Cytochrom_C"/>
    <property type="match status" value="1"/>
</dbReference>
<dbReference type="AlphaFoldDB" id="A0A6I3LND0"/>
<feature type="domain" description="Cytochrome c" evidence="6">
    <location>
        <begin position="41"/>
        <end position="130"/>
    </location>
</feature>
<name>A0A6I3LND0_9FLAO</name>
<evidence type="ECO:0000256" key="4">
    <source>
        <dbReference type="PROSITE-ProRule" id="PRU00433"/>
    </source>
</evidence>
<sequence>MMNFIKTGALLFILMSVVACGGKDQKANTNLDDQKEWTEAELLDKGDKLFRGKGNCTSCHMADKKMIGPSIREIVKGYDAVGADLEAFLRGKSDAIIEPANFSMMQPNLTITKRFSKMEMDALILYMRSL</sequence>
<gene>
    <name evidence="7" type="ORF">GJV76_04990</name>
</gene>
<evidence type="ECO:0000313" key="8">
    <source>
        <dbReference type="Proteomes" id="UP000438760"/>
    </source>
</evidence>
<keyword evidence="5" id="KW-0732">Signal</keyword>
<evidence type="ECO:0000256" key="1">
    <source>
        <dbReference type="ARBA" id="ARBA00022617"/>
    </source>
</evidence>
<dbReference type="PROSITE" id="PS51257">
    <property type="entry name" value="PROKAR_LIPOPROTEIN"/>
    <property type="match status" value="1"/>
</dbReference>
<dbReference type="OrthoDB" id="9814063at2"/>
<dbReference type="GO" id="GO:0009055">
    <property type="term" value="F:electron transfer activity"/>
    <property type="evidence" value="ECO:0007669"/>
    <property type="project" value="InterPro"/>
</dbReference>
<proteinExistence type="predicted"/>